<keyword evidence="1" id="KW-0378">Hydrolase</keyword>
<dbReference type="PANTHER" id="PTHR42776">
    <property type="entry name" value="SERINE PEPTIDASE S9 FAMILY MEMBER"/>
    <property type="match status" value="1"/>
</dbReference>
<dbReference type="SUPFAM" id="SSF82171">
    <property type="entry name" value="DPP6 N-terminal domain-like"/>
    <property type="match status" value="1"/>
</dbReference>
<name>A0ABY6NPI1_9FLAO</name>
<gene>
    <name evidence="4" type="ORF">JRG66_12455</name>
</gene>
<dbReference type="Pfam" id="PF00326">
    <property type="entry name" value="Peptidase_S9"/>
    <property type="match status" value="1"/>
</dbReference>
<dbReference type="EMBL" id="CP069620">
    <property type="protein sequence ID" value="UZH54772.1"/>
    <property type="molecule type" value="Genomic_DNA"/>
</dbReference>
<evidence type="ECO:0000256" key="1">
    <source>
        <dbReference type="ARBA" id="ARBA00022801"/>
    </source>
</evidence>
<dbReference type="InterPro" id="IPR001375">
    <property type="entry name" value="Peptidase_S9_cat"/>
</dbReference>
<dbReference type="InterPro" id="IPR011042">
    <property type="entry name" value="6-blade_b-propeller_TolB-like"/>
</dbReference>
<feature type="chain" id="PRO_5046526138" evidence="2">
    <location>
        <begin position="21"/>
        <end position="821"/>
    </location>
</feature>
<evidence type="ECO:0000313" key="4">
    <source>
        <dbReference type="EMBL" id="UZH54772.1"/>
    </source>
</evidence>
<dbReference type="Gene3D" id="2.120.10.30">
    <property type="entry name" value="TolB, C-terminal domain"/>
    <property type="match status" value="1"/>
</dbReference>
<evidence type="ECO:0000259" key="3">
    <source>
        <dbReference type="Pfam" id="PF00326"/>
    </source>
</evidence>
<dbReference type="SUPFAM" id="SSF53474">
    <property type="entry name" value="alpha/beta-Hydrolases"/>
    <property type="match status" value="1"/>
</dbReference>
<feature type="signal peptide" evidence="2">
    <location>
        <begin position="1"/>
        <end position="20"/>
    </location>
</feature>
<feature type="domain" description="Peptidase S9 prolyl oligopeptidase catalytic" evidence="3">
    <location>
        <begin position="650"/>
        <end position="804"/>
    </location>
</feature>
<evidence type="ECO:0000256" key="2">
    <source>
        <dbReference type="SAM" id="SignalP"/>
    </source>
</evidence>
<dbReference type="RefSeq" id="WP_265163109.1">
    <property type="nucleotide sequence ID" value="NZ_CP069620.1"/>
</dbReference>
<reference evidence="4" key="1">
    <citation type="submission" date="2021-02" db="EMBL/GenBank/DDBJ databases">
        <title>Salinimicrobium sp. nov. isolated from seawater in Tongyeong, Republic of Korea.</title>
        <authorList>
            <person name="Lee S.-J."/>
        </authorList>
    </citation>
    <scope>NUCLEOTIDE SEQUENCE</scope>
    <source>
        <strain evidence="4">HN-2-9-2</strain>
    </source>
</reference>
<dbReference type="PANTHER" id="PTHR42776:SF28">
    <property type="entry name" value="GLUTAMYL ENDOPEPTIDASE, CHLOROPLASTIC-RELATED"/>
    <property type="match status" value="1"/>
</dbReference>
<evidence type="ECO:0000313" key="5">
    <source>
        <dbReference type="Proteomes" id="UP001163981"/>
    </source>
</evidence>
<dbReference type="InterPro" id="IPR029058">
    <property type="entry name" value="AB_hydrolase_fold"/>
</dbReference>
<organism evidence="4 5">
    <name type="scientific">Salinimicrobium tongyeongense</name>
    <dbReference type="NCBI Taxonomy" id="2809707"/>
    <lineage>
        <taxon>Bacteria</taxon>
        <taxon>Pseudomonadati</taxon>
        <taxon>Bacteroidota</taxon>
        <taxon>Flavobacteriia</taxon>
        <taxon>Flavobacteriales</taxon>
        <taxon>Flavobacteriaceae</taxon>
        <taxon>Salinimicrobium</taxon>
    </lineage>
</organism>
<proteinExistence type="predicted"/>
<dbReference type="Gene3D" id="3.40.50.1820">
    <property type="entry name" value="alpha/beta hydrolase"/>
    <property type="match status" value="1"/>
</dbReference>
<accession>A0ABY6NPI1</accession>
<dbReference type="Proteomes" id="UP001163981">
    <property type="component" value="Chromosome"/>
</dbReference>
<keyword evidence="5" id="KW-1185">Reference proteome</keyword>
<keyword evidence="2" id="KW-0732">Signal</keyword>
<sequence>MKRFILNFIAIFCFTGAGFAQENLTYQKPPQEILELVDVPLAPSTLIDSEAKRIVFLYRDQFKSIAELSEEEMRLGGLRINPVTNISSRATYYNNIEVKDMKADQPVQVKDLPENPRLTNFSWSPDESKMAFTHTTSEGVELWIADLQTATARRLTGPSLNANMRDVLNWYKDNSAILVKMLPQDRKKLINPKTSVPTGPTVSVSDGKEAQNRTYQDLLKNPTDEFNFEQLARAELVQVNLDGTTSKWLDAKMYDDISFSPDGNYVMVSHIKKPFSYLVPYYRFPSETVIYSRDGKKVNQVNDVPLTEDLPKGFMAEREGRRNLNWRNDAPATLVYVEALDGGDPEREAEFRDEVFLLEAPFKGEGKSILKTKDRYSGIIWGDKNTAIANDYWWNNRNTRTYVFNPSKPGQQPKVLFDRNYQDRYSDPGSFVRVKNKYGQQVLKMVNNQAFLLGDGFTPEGQYPFVDRLDLENGETERLYQSKYNNKKESLVEAIDIEEGEILVRIEAATEYPNYFIRDIDSEEDLTRVTAFENPFKSLENVSKEIITYKREDGLDLNGTLYLPAGYDKENPAKLPMIVWAYPREYKDKNSASQNTSNANDFTYPYYGSPVYWVNRGYVVLDDASFPIVGEGNEEPNDSFRKQLVANGKAAIDAVDAMGYIDRDRVAVGGHSYGAFMTANLLSHSNLFAAGIARSGAYNRTLTPFGFQSEERNYWEAPEVYYNMSPFMHADKMKTPLLLIHGEADNNSGTYPMQSERYFNALKGLGATARLVMLPKESHGYSAKESVLHVLWEQDQWLEKYVKNKEKLEGKIEQQSPALQN</sequence>
<protein>
    <submittedName>
        <fullName evidence="4">S9 family peptidase</fullName>
    </submittedName>
</protein>